<dbReference type="Gene3D" id="1.25.40.20">
    <property type="entry name" value="Ankyrin repeat-containing domain"/>
    <property type="match status" value="8"/>
</dbReference>
<evidence type="ECO:0000256" key="2">
    <source>
        <dbReference type="ARBA" id="ARBA00023043"/>
    </source>
</evidence>
<dbReference type="Pfam" id="PF12796">
    <property type="entry name" value="Ank_2"/>
    <property type="match status" value="1"/>
</dbReference>
<dbReference type="Pfam" id="PF24883">
    <property type="entry name" value="NPHP3_N"/>
    <property type="match status" value="1"/>
</dbReference>
<dbReference type="PROSITE" id="PS00141">
    <property type="entry name" value="ASP_PROTEASE"/>
    <property type="match status" value="1"/>
</dbReference>
<dbReference type="SUPFAM" id="SSF48403">
    <property type="entry name" value="Ankyrin repeat"/>
    <property type="match status" value="5"/>
</dbReference>
<dbReference type="GO" id="GO:0006508">
    <property type="term" value="P:proteolysis"/>
    <property type="evidence" value="ECO:0007669"/>
    <property type="project" value="InterPro"/>
</dbReference>
<feature type="repeat" description="ANK" evidence="3">
    <location>
        <begin position="924"/>
        <end position="966"/>
    </location>
</feature>
<proteinExistence type="predicted"/>
<dbReference type="VEuPathDB" id="FungiDB:CCM_00204"/>
<evidence type="ECO:0000259" key="4">
    <source>
        <dbReference type="PROSITE" id="PS50837"/>
    </source>
</evidence>
<keyword evidence="1" id="KW-0677">Repeat</keyword>
<dbReference type="InterPro" id="IPR001969">
    <property type="entry name" value="Aspartic_peptidase_AS"/>
</dbReference>
<dbReference type="OrthoDB" id="21416at2759"/>
<feature type="repeat" description="ANK" evidence="3">
    <location>
        <begin position="608"/>
        <end position="640"/>
    </location>
</feature>
<evidence type="ECO:0000313" key="6">
    <source>
        <dbReference type="Proteomes" id="UP000323067"/>
    </source>
</evidence>
<feature type="repeat" description="ANK" evidence="3">
    <location>
        <begin position="1780"/>
        <end position="1816"/>
    </location>
</feature>
<dbReference type="SUPFAM" id="SSF52540">
    <property type="entry name" value="P-loop containing nucleoside triphosphate hydrolases"/>
    <property type="match status" value="1"/>
</dbReference>
<keyword evidence="2 3" id="KW-0040">ANK repeat</keyword>
<feature type="domain" description="NACHT" evidence="4">
    <location>
        <begin position="142"/>
        <end position="283"/>
    </location>
</feature>
<dbReference type="VEuPathDB" id="FungiDB:A9K55_001897"/>
<dbReference type="Gene3D" id="3.40.50.300">
    <property type="entry name" value="P-loop containing nucleotide triphosphate hydrolases"/>
    <property type="match status" value="1"/>
</dbReference>
<gene>
    <name evidence="5" type="ORF">A9K55_001897</name>
</gene>
<dbReference type="SMART" id="SM00248">
    <property type="entry name" value="ANK"/>
    <property type="match status" value="22"/>
</dbReference>
<dbReference type="GO" id="GO:0004190">
    <property type="term" value="F:aspartic-type endopeptidase activity"/>
    <property type="evidence" value="ECO:0007669"/>
    <property type="project" value="InterPro"/>
</dbReference>
<dbReference type="InterPro" id="IPR027417">
    <property type="entry name" value="P-loop_NTPase"/>
</dbReference>
<feature type="repeat" description="ANK" evidence="3">
    <location>
        <begin position="967"/>
        <end position="1004"/>
    </location>
</feature>
<feature type="repeat" description="ANK" evidence="3">
    <location>
        <begin position="1652"/>
        <end position="1679"/>
    </location>
</feature>
<dbReference type="PROSITE" id="PS50088">
    <property type="entry name" value="ANK_REPEAT"/>
    <property type="match status" value="9"/>
</dbReference>
<dbReference type="InterPro" id="IPR056884">
    <property type="entry name" value="NPHP3-like_N"/>
</dbReference>
<evidence type="ECO:0000256" key="1">
    <source>
        <dbReference type="ARBA" id="ARBA00022737"/>
    </source>
</evidence>
<dbReference type="Pfam" id="PF00023">
    <property type="entry name" value="Ank"/>
    <property type="match status" value="3"/>
</dbReference>
<reference evidence="5 6" key="1">
    <citation type="journal article" date="2017" name="BMC Genomics">
        <title>Chromosome level assembly and secondary metabolite potential of the parasitic fungus Cordyceps militaris.</title>
        <authorList>
            <person name="Kramer G.J."/>
            <person name="Nodwell J.R."/>
        </authorList>
    </citation>
    <scope>NUCLEOTIDE SEQUENCE [LARGE SCALE GENOMIC DNA]</scope>
    <source>
        <strain evidence="5 6">ATCC 34164</strain>
    </source>
</reference>
<dbReference type="PANTHER" id="PTHR24123">
    <property type="entry name" value="ANKYRIN REPEAT-CONTAINING"/>
    <property type="match status" value="1"/>
</dbReference>
<name>A0A2H4SSC6_CORMI</name>
<feature type="repeat" description="ANK" evidence="3">
    <location>
        <begin position="1855"/>
        <end position="1893"/>
    </location>
</feature>
<protein>
    <submittedName>
        <fullName evidence="5">Ankyrin 2,3</fullName>
    </submittedName>
</protein>
<feature type="repeat" description="ANK" evidence="3">
    <location>
        <begin position="1043"/>
        <end position="1075"/>
    </location>
</feature>
<dbReference type="PROSITE" id="PS50837">
    <property type="entry name" value="NACHT"/>
    <property type="match status" value="1"/>
</dbReference>
<dbReference type="EMBL" id="CP023326">
    <property type="protein sequence ID" value="ATY66020.1"/>
    <property type="molecule type" value="Genomic_DNA"/>
</dbReference>
<dbReference type="Proteomes" id="UP000323067">
    <property type="component" value="Chromosome iii"/>
</dbReference>
<sequence length="2097" mass="231084">MAATITISSTSLGAIVLPKLPLPSSWSVANHAQPCHDHLAGCSLAGHNIGIRTMAQHGKTDTAWDDDDILLGRDNMSDFNPDNILPLPVEEIANVQAWLQPTAYEDDDSEFYKHLAAHLHGTGKWLLESQEYKDWHKSQENGLLWIRGIPGSGKSVYAAMLTRHLREEDIPVLFFFFRQIIDANHQPIAAVRDWLAQLLPHSPPLQARLSQYMAAHRMLESLSAVDLWRDLQMALRHIQKLYLVVDALDEMDCGDEMLTFLENLTELARCRPAQTKVIMTSRPVAYVEVALRRAHSIDIRLQEKLVNLDIEAYVNDRLASSSVRADDQELIKTALPGHANGLFLYAKLAMNTLLRPGANIHSALETLSQDLNVMYNGLLQDHARRSGLTEETQLLIMQFVMHATRPLRLRELASMMNITQCLPANRDLEAMKSTVRVACGPLLEILPDETVTVIHHSLTEFLTDVTRAGASGGYPVFEAARTHQRLSLVCLAYLQSEILDNPDLASKSGGRERVVREAFQQDTFARYAAKNWYIHARKAALAGADQSCLNPILDEIFGSPKMLDLMIGSGSSGTQFTPVYAASVLGLHDYVKILLLRPGIEVNQGTNPEESPLCYASRNGYADIVKALLKAGADPCEHSKDFSRLAPLHYAVRHNHPEVIKILLDSGADPMIAPSRPHSCSAFAMACTGGHLVALKAFLPYLSSEALLSRAIFWVAPTRRSDMMAAVLGHPLARIDKKTKYTPPLFLASAKRDPSMAGADATMVHSLESCGDPNLGYNALHVWAATQSQNSSIENHDYFDHDPKAYDPEATIEVFSLLLEAGADINQSNDLHNTPLHYARDVLAARLLIDAGADVSATNRRGETLLHLTKSQPILQYLLEETNVFTKSRTLLDSMMLRRLRDGYIEQAQMFFEYGANPSAVDSDGQTAVHLLAVEKRPRRNGAEDARVPLLRRLLQSGLDINARNSKGQTALHLLDFNFRDEDQNAELFQTLLHHGADIEAKDHLGQTPLFCKFGSDARFSRQGMLFQGMLRIGARLDSRDCLGRTLFHVAVNESHEDDIQWLAEHGIDPRATDADGNTLFHELLKHAPRTCYKSPDFAKLEKLVSLGVDPQQANAAGRTPLHIASTMKLGAIADRPWTSLIGSTTVFDWLLNIQHDVDAADRDGITAFHLASTLSEYMAQRLLERGADPLKPTKEGLNGLHLAARARQVNILGMILETVVDRAGDTSHWQSTVGTCTGHPQSPMFYACASGRLESVKLLLDAGLGTQSVDYQGSALQGAVSFEDENQNWSNFQDGNENWPPSFLGLQKNGPRDVKNVTLHDESRTTTQPNTEQHERIDEILEMLVSHELVHRDHVSEAVEEATKKNHAYTLSCLLKIRDRLSMSDECSDAKAVSALIKSRKNAQRPFIEKASDGKSLTAAEFTSAMKARFFDVVCHGMTPESSLQTISDNYRDETLLEYLVKGGYSEILGKIANSACIVMHDNGRWMGTARNVNPDNVESLLITACRRVVPNMEVIKLLVERFGVDVNGPDIKARQRSSSHQDKPGSALYVLASGGHWWQVAEAMPYLITHGADVNKRDERGLTPLNAILKDFRDFKLGVSRRALEVLVKHGADLNSVDESGLSCIERAMFDGGVLASLLRRLSNVPSEHLISAIRTGNLDVVERLLKAGADPNGRKTLGAGTGGDSSRMYSNMRKCVVLGLKDDEKLPLHCAMSGSGYQRKGSIEIIELLLKYGADPLARYDTSTMLHQLLTEGAGQSFSWLLEKDIPGFDPNCADAKGATLFHLACQYKDTNDQPTLAEILLSRGADMYAKNEEGWNTLHYLAGAKGEHARLAMLRRVAALAPELVNERDKNGLTPLHLAVGGGRHDHDCDYEGIAALVDAGADASMTDNKGNTALHILLGVHPFVVGWPTFVVEPEERKVVDRLLACPGVDINAANRAGETPIFAYLRSGQVMMGGDNIDGLMEEQLMRALQHLGIDKSNKLEAVVLGKMDTALLDMFAARGVDWLARNNKGETLMHVGVQHHGGAAVKVRYLLGKGVDPAAEDEDLRTALDVAASLEANDVLGLFGRDGQDAARLKEEEDLYESVYGPQTTR</sequence>
<dbReference type="PROSITE" id="PS50297">
    <property type="entry name" value="ANK_REP_REGION"/>
    <property type="match status" value="4"/>
</dbReference>
<dbReference type="PANTHER" id="PTHR24123:SF33">
    <property type="entry name" value="PROTEIN HOS4"/>
    <property type="match status" value="1"/>
</dbReference>
<accession>A0A2H4SSC6</accession>
<evidence type="ECO:0000313" key="5">
    <source>
        <dbReference type="EMBL" id="ATY66020.1"/>
    </source>
</evidence>
<dbReference type="InterPro" id="IPR002110">
    <property type="entry name" value="Ankyrin_rpt"/>
</dbReference>
<evidence type="ECO:0000256" key="3">
    <source>
        <dbReference type="PROSITE-ProRule" id="PRU00023"/>
    </source>
</evidence>
<dbReference type="InterPro" id="IPR007111">
    <property type="entry name" value="NACHT_NTPase"/>
</dbReference>
<dbReference type="InterPro" id="IPR036770">
    <property type="entry name" value="Ankyrin_rpt-contain_sf"/>
</dbReference>
<organism evidence="5 6">
    <name type="scientific">Cordyceps militaris</name>
    <name type="common">Caterpillar fungus</name>
    <name type="synonym">Clavaria militaris</name>
    <dbReference type="NCBI Taxonomy" id="73501"/>
    <lineage>
        <taxon>Eukaryota</taxon>
        <taxon>Fungi</taxon>
        <taxon>Dikarya</taxon>
        <taxon>Ascomycota</taxon>
        <taxon>Pezizomycotina</taxon>
        <taxon>Sordariomycetes</taxon>
        <taxon>Hypocreomycetidae</taxon>
        <taxon>Hypocreales</taxon>
        <taxon>Cordycipitaceae</taxon>
        <taxon>Cordyceps</taxon>
    </lineage>
</organism>
<feature type="repeat" description="ANK" evidence="3">
    <location>
        <begin position="1240"/>
        <end position="1272"/>
    </location>
</feature>
<feature type="repeat" description="ANK" evidence="3">
    <location>
        <begin position="643"/>
        <end position="675"/>
    </location>
</feature>
<dbReference type="InterPro" id="IPR051165">
    <property type="entry name" value="Multifunctional_ANK_Repeat"/>
</dbReference>